<keyword evidence="3" id="KW-1185">Reference proteome</keyword>
<dbReference type="EMBL" id="MU003975">
    <property type="protein sequence ID" value="KAF2715845.1"/>
    <property type="molecule type" value="Genomic_DNA"/>
</dbReference>
<dbReference type="PANTHER" id="PTHR35041:SF6">
    <property type="entry name" value="FORMYLMETHIONINE DEFORMYLASE-LIKE PROTEIN-RELATED"/>
    <property type="match status" value="1"/>
</dbReference>
<dbReference type="Proteomes" id="UP000799441">
    <property type="component" value="Unassembled WGS sequence"/>
</dbReference>
<keyword evidence="1" id="KW-0472">Membrane</keyword>
<protein>
    <submittedName>
        <fullName evidence="2">Uncharacterized protein</fullName>
    </submittedName>
</protein>
<accession>A0A9P4UKE5</accession>
<keyword evidence="1" id="KW-1133">Transmembrane helix</keyword>
<dbReference type="PANTHER" id="PTHR35041">
    <property type="entry name" value="MEDIATOR OF RNA POLYMERASE II TRANSCRIPTION SUBUNIT 1"/>
    <property type="match status" value="1"/>
</dbReference>
<comment type="caution">
    <text evidence="2">The sequence shown here is derived from an EMBL/GenBank/DDBJ whole genome shotgun (WGS) entry which is preliminary data.</text>
</comment>
<reference evidence="2" key="1">
    <citation type="journal article" date="2020" name="Stud. Mycol.">
        <title>101 Dothideomycetes genomes: a test case for predicting lifestyles and emergence of pathogens.</title>
        <authorList>
            <person name="Haridas S."/>
            <person name="Albert R."/>
            <person name="Binder M."/>
            <person name="Bloem J."/>
            <person name="Labutti K."/>
            <person name="Salamov A."/>
            <person name="Andreopoulos B."/>
            <person name="Baker S."/>
            <person name="Barry K."/>
            <person name="Bills G."/>
            <person name="Bluhm B."/>
            <person name="Cannon C."/>
            <person name="Castanera R."/>
            <person name="Culley D."/>
            <person name="Daum C."/>
            <person name="Ezra D."/>
            <person name="Gonzalez J."/>
            <person name="Henrissat B."/>
            <person name="Kuo A."/>
            <person name="Liang C."/>
            <person name="Lipzen A."/>
            <person name="Lutzoni F."/>
            <person name="Magnuson J."/>
            <person name="Mondo S."/>
            <person name="Nolan M."/>
            <person name="Ohm R."/>
            <person name="Pangilinan J."/>
            <person name="Park H.-J."/>
            <person name="Ramirez L."/>
            <person name="Alfaro M."/>
            <person name="Sun H."/>
            <person name="Tritt A."/>
            <person name="Yoshinaga Y."/>
            <person name="Zwiers L.-H."/>
            <person name="Turgeon B."/>
            <person name="Goodwin S."/>
            <person name="Spatafora J."/>
            <person name="Crous P."/>
            <person name="Grigoriev I."/>
        </authorList>
    </citation>
    <scope>NUCLEOTIDE SEQUENCE</scope>
    <source>
        <strain evidence="2">CBS 116435</strain>
    </source>
</reference>
<proteinExistence type="predicted"/>
<feature type="transmembrane region" description="Helical" evidence="1">
    <location>
        <begin position="120"/>
        <end position="143"/>
    </location>
</feature>
<sequence length="542" mass="58929">MDRRIYWQTPATMLGSLLMGILFAIGHHLFYQHLEGTAVLTAEYEIAGSQVSSQQANIAIGTALAFLCKASLVLAVSISYLQVFWHAAIAAGGKGRLTLGQIDSAYSALNNFLAFFHLKVWWMTPLALLSAVTAWLLPIASIITPATLSVEMAPASPPSTDMLNVPNLDFRSFRFLAEMPSRAFRPDFDTDPVSYWYNGPSQLVERVATAVASLGQILPIAHPAGRSNASYTLDFHGPALSCQAMESGQSIDVQQQIVDYAFSKPQYCGSPYGYLAWTSSRLPLVPSASYKYVDDHGETEIRRNYTLVSDSLSPDLEPATLYAVAVPALWRMVAFNSHAASPLCIATPQNEASNQTEPLGRYGAQFAAIQCQLYNSTYKVGFDYTEGDQDISINNDLDIAAGPIMIARKVYGPRQSDSFSCSNVSETLSLSPDDCDFNQTLLQTLAYEAVMDAFNRLLVGSVSANLVGDGGELALNRNSSIMSTTLVQAPEPQFLRDREPVRDYGGAPESTYASLQTILSGYESTIALLRGITNAEETSLNT</sequence>
<organism evidence="2 3">
    <name type="scientific">Polychaeton citri CBS 116435</name>
    <dbReference type="NCBI Taxonomy" id="1314669"/>
    <lineage>
        <taxon>Eukaryota</taxon>
        <taxon>Fungi</taxon>
        <taxon>Dikarya</taxon>
        <taxon>Ascomycota</taxon>
        <taxon>Pezizomycotina</taxon>
        <taxon>Dothideomycetes</taxon>
        <taxon>Dothideomycetidae</taxon>
        <taxon>Capnodiales</taxon>
        <taxon>Capnodiaceae</taxon>
        <taxon>Polychaeton</taxon>
    </lineage>
</organism>
<gene>
    <name evidence="2" type="ORF">K431DRAFT_308282</name>
</gene>
<dbReference type="AlphaFoldDB" id="A0A9P4UKE5"/>
<feature type="transmembrane region" description="Helical" evidence="1">
    <location>
        <begin position="12"/>
        <end position="31"/>
    </location>
</feature>
<evidence type="ECO:0000313" key="2">
    <source>
        <dbReference type="EMBL" id="KAF2715845.1"/>
    </source>
</evidence>
<name>A0A9P4UKE5_9PEZI</name>
<evidence type="ECO:0000313" key="3">
    <source>
        <dbReference type="Proteomes" id="UP000799441"/>
    </source>
</evidence>
<feature type="transmembrane region" description="Helical" evidence="1">
    <location>
        <begin position="58"/>
        <end position="81"/>
    </location>
</feature>
<dbReference type="OrthoDB" id="5322539at2759"/>
<keyword evidence="1" id="KW-0812">Transmembrane</keyword>
<evidence type="ECO:0000256" key="1">
    <source>
        <dbReference type="SAM" id="Phobius"/>
    </source>
</evidence>